<keyword evidence="13" id="KW-1185">Reference proteome</keyword>
<reference evidence="12 14" key="3">
    <citation type="submission" date="2020-04" db="EMBL/GenBank/DDBJ databases">
        <authorList>
            <person name="Hogendoorn C."/>
        </authorList>
    </citation>
    <scope>NUCLEOTIDE SEQUENCE [LARGE SCALE GENOMIC DNA]</scope>
    <source>
        <strain evidence="12">COOX1</strain>
    </source>
</reference>
<feature type="domain" description="Aspartate/glutamate/uridylate kinase" evidence="10">
    <location>
        <begin position="23"/>
        <end position="260"/>
    </location>
</feature>
<feature type="site" description="Transition state stabilizer" evidence="9">
    <location>
        <position position="28"/>
    </location>
</feature>
<evidence type="ECO:0000256" key="3">
    <source>
        <dbReference type="ARBA" id="ARBA00022605"/>
    </source>
</evidence>
<keyword evidence="6 9" id="KW-0418">Kinase</keyword>
<evidence type="ECO:0000259" key="10">
    <source>
        <dbReference type="Pfam" id="PF00696"/>
    </source>
</evidence>
<keyword evidence="2 9" id="KW-0055">Arginine biosynthesis</keyword>
<feature type="binding site" evidence="9">
    <location>
        <position position="178"/>
    </location>
    <ligand>
        <name>substrate</name>
    </ligand>
</feature>
<dbReference type="Pfam" id="PF00696">
    <property type="entry name" value="AA_kinase"/>
    <property type="match status" value="1"/>
</dbReference>
<comment type="pathway">
    <text evidence="1 9">Amino-acid biosynthesis; L-arginine biosynthesis; N(2)-acetyl-L-ornithine from L-glutamate: step 2/4.</text>
</comment>
<gene>
    <name evidence="9 11" type="primary">argB</name>
    <name evidence="12" type="ORF">COOX1_0492</name>
    <name evidence="11" type="ORF">CVV65_02070</name>
</gene>
<dbReference type="GO" id="GO:0003991">
    <property type="term" value="F:acetylglutamate kinase activity"/>
    <property type="evidence" value="ECO:0007669"/>
    <property type="project" value="UniProtKB-UniRule"/>
</dbReference>
<dbReference type="NCBIfam" id="TIGR00761">
    <property type="entry name" value="argB"/>
    <property type="match status" value="1"/>
</dbReference>
<evidence type="ECO:0000313" key="13">
    <source>
        <dbReference type="Proteomes" id="UP000231932"/>
    </source>
</evidence>
<dbReference type="Proteomes" id="UP000502196">
    <property type="component" value="Chromosome"/>
</dbReference>
<evidence type="ECO:0000256" key="6">
    <source>
        <dbReference type="ARBA" id="ARBA00022777"/>
    </source>
</evidence>
<comment type="catalytic activity">
    <reaction evidence="8 9">
        <text>N-acetyl-L-glutamate + ATP = N-acetyl-L-glutamyl 5-phosphate + ADP</text>
        <dbReference type="Rhea" id="RHEA:14629"/>
        <dbReference type="ChEBI" id="CHEBI:30616"/>
        <dbReference type="ChEBI" id="CHEBI:44337"/>
        <dbReference type="ChEBI" id="CHEBI:57936"/>
        <dbReference type="ChEBI" id="CHEBI:456216"/>
        <dbReference type="EC" id="2.7.2.8"/>
    </reaction>
</comment>
<dbReference type="HAMAP" id="MF_00082">
    <property type="entry name" value="ArgB"/>
    <property type="match status" value="1"/>
</dbReference>
<reference evidence="13" key="1">
    <citation type="submission" date="2017-11" db="EMBL/GenBank/DDBJ databases">
        <title>Complete Genome Sequence of Kyrpidia sp. Strain EA-1, a thermophilic, hydrogen-oxidizing Bacterium, isolated from the Azores.</title>
        <authorList>
            <person name="Reiner J.E."/>
            <person name="Lapp C.J."/>
            <person name="Bunk B."/>
            <person name="Gescher J."/>
        </authorList>
    </citation>
    <scope>NUCLEOTIDE SEQUENCE [LARGE SCALE GENOMIC DNA]</scope>
    <source>
        <strain evidence="13">EA-1</strain>
    </source>
</reference>
<dbReference type="EMBL" id="LR792683">
    <property type="protein sequence ID" value="CAB3390597.1"/>
    <property type="molecule type" value="Genomic_DNA"/>
</dbReference>
<dbReference type="KEGG" id="kyr:CVV65_02070"/>
<protein>
    <recommendedName>
        <fullName evidence="9">Acetylglutamate kinase</fullName>
        <ecNumber evidence="9">2.7.2.8</ecNumber>
    </recommendedName>
    <alternativeName>
        <fullName evidence="9">N-acetyl-L-glutamate 5-phosphotransferase</fullName>
    </alternativeName>
    <alternativeName>
        <fullName evidence="9">NAG kinase</fullName>
        <shortName evidence="9">NAGK</shortName>
    </alternativeName>
</protein>
<proteinExistence type="inferred from homology"/>
<dbReference type="InterPro" id="IPR004662">
    <property type="entry name" value="AcgluKinase_fam"/>
</dbReference>
<accession>A0A2K8N300</accession>
<dbReference type="InterPro" id="IPR037528">
    <property type="entry name" value="ArgB"/>
</dbReference>
<dbReference type="RefSeq" id="WP_100666734.1">
    <property type="nucleotide sequence ID" value="NZ_CP024955.1"/>
</dbReference>
<dbReference type="GO" id="GO:0005524">
    <property type="term" value="F:ATP binding"/>
    <property type="evidence" value="ECO:0007669"/>
    <property type="project" value="UniProtKB-UniRule"/>
</dbReference>
<feature type="binding site" evidence="9">
    <location>
        <position position="83"/>
    </location>
    <ligand>
        <name>substrate</name>
    </ligand>
</feature>
<dbReference type="InterPro" id="IPR041727">
    <property type="entry name" value="NAGK-C"/>
</dbReference>
<comment type="function">
    <text evidence="9">Catalyzes the ATP-dependent phosphorylation of N-acetyl-L-glutamate.</text>
</comment>
<keyword evidence="3 9" id="KW-0028">Amino-acid biosynthesis</keyword>
<dbReference type="GO" id="GO:0042450">
    <property type="term" value="P:L-arginine biosynthetic process via ornithine"/>
    <property type="evidence" value="ECO:0007669"/>
    <property type="project" value="UniProtKB-UniRule"/>
</dbReference>
<dbReference type="UniPathway" id="UPA00068">
    <property type="reaction ID" value="UER00107"/>
</dbReference>
<dbReference type="GO" id="GO:0005737">
    <property type="term" value="C:cytoplasm"/>
    <property type="evidence" value="ECO:0007669"/>
    <property type="project" value="UniProtKB-SubCell"/>
</dbReference>
<sequence>MSEEEKAAVLIEALPYIQRFAGKIFVIKYGGSAMGERFTDVILDIIWLKQVGIHPVVVHGGGKEITAMLERLGHRAQFVEGLRVTDEAVMEVVEMVLSGAVNPRLVAAFNQHDGGAVGLSGVDGMLLEVAKKHHPAGDIGYVGEVVHVNTALIEGLLDRHLIPVIAPVGVDREGRRYNVNADEAAGAVAGALGAEKLFLITDVPGIVRRGPGGSEVVSKITAEEIRQLVESGEIYGGMIPKVKACLTALEAGAKHVHIINGEDPHALLLEVFTDRGIGTMVLPAGEGPE</sequence>
<dbReference type="InterPro" id="IPR036393">
    <property type="entry name" value="AceGlu_kinase-like_sf"/>
</dbReference>
<name>A0A2K8N300_9BACL</name>
<evidence type="ECO:0000256" key="7">
    <source>
        <dbReference type="ARBA" id="ARBA00022840"/>
    </source>
</evidence>
<evidence type="ECO:0000256" key="5">
    <source>
        <dbReference type="ARBA" id="ARBA00022741"/>
    </source>
</evidence>
<keyword evidence="7 9" id="KW-0067">ATP-binding</keyword>
<evidence type="ECO:0000256" key="1">
    <source>
        <dbReference type="ARBA" id="ARBA00004828"/>
    </source>
</evidence>
<dbReference type="PIRSF" id="PIRSF000728">
    <property type="entry name" value="NAGK"/>
    <property type="match status" value="1"/>
</dbReference>
<keyword evidence="5 9" id="KW-0547">Nucleotide-binding</keyword>
<keyword evidence="9" id="KW-0963">Cytoplasm</keyword>
<dbReference type="Gene3D" id="3.40.1160.10">
    <property type="entry name" value="Acetylglutamate kinase-like"/>
    <property type="match status" value="1"/>
</dbReference>
<evidence type="ECO:0000256" key="8">
    <source>
        <dbReference type="ARBA" id="ARBA00048141"/>
    </source>
</evidence>
<evidence type="ECO:0000256" key="2">
    <source>
        <dbReference type="ARBA" id="ARBA00022571"/>
    </source>
</evidence>
<dbReference type="AlphaFoldDB" id="A0A2K8N300"/>
<dbReference type="EMBL" id="CP024955">
    <property type="protein sequence ID" value="ATY83898.1"/>
    <property type="molecule type" value="Genomic_DNA"/>
</dbReference>
<dbReference type="Proteomes" id="UP000231932">
    <property type="component" value="Chromosome"/>
</dbReference>
<evidence type="ECO:0000313" key="11">
    <source>
        <dbReference type="EMBL" id="ATY83898.1"/>
    </source>
</evidence>
<evidence type="ECO:0000313" key="12">
    <source>
        <dbReference type="EMBL" id="CAB3390597.1"/>
    </source>
</evidence>
<dbReference type="InterPro" id="IPR001048">
    <property type="entry name" value="Asp/Glu/Uridylate_kinase"/>
</dbReference>
<feature type="binding site" evidence="9">
    <location>
        <begin position="61"/>
        <end position="62"/>
    </location>
    <ligand>
        <name>substrate</name>
    </ligand>
</feature>
<dbReference type="CDD" id="cd04250">
    <property type="entry name" value="AAK_NAGK-C"/>
    <property type="match status" value="1"/>
</dbReference>
<evidence type="ECO:0000256" key="9">
    <source>
        <dbReference type="HAMAP-Rule" id="MF_00082"/>
    </source>
</evidence>
<keyword evidence="4 9" id="KW-0808">Transferase</keyword>
<evidence type="ECO:0000313" key="14">
    <source>
        <dbReference type="Proteomes" id="UP000502196"/>
    </source>
</evidence>
<dbReference type="PANTHER" id="PTHR23342:SF0">
    <property type="entry name" value="N-ACETYLGLUTAMATE SYNTHASE, MITOCHONDRIAL"/>
    <property type="match status" value="1"/>
</dbReference>
<dbReference type="SUPFAM" id="SSF53633">
    <property type="entry name" value="Carbamate kinase-like"/>
    <property type="match status" value="1"/>
</dbReference>
<dbReference type="FunFam" id="3.40.1160.10:FF:000004">
    <property type="entry name" value="Acetylglutamate kinase"/>
    <property type="match status" value="1"/>
</dbReference>
<dbReference type="PANTHER" id="PTHR23342">
    <property type="entry name" value="N-ACETYLGLUTAMATE SYNTHASE"/>
    <property type="match status" value="1"/>
</dbReference>
<feature type="site" description="Transition state stabilizer" evidence="9">
    <location>
        <position position="241"/>
    </location>
</feature>
<evidence type="ECO:0000256" key="4">
    <source>
        <dbReference type="ARBA" id="ARBA00022679"/>
    </source>
</evidence>
<dbReference type="OrthoDB" id="9803155at2"/>
<comment type="subcellular location">
    <subcellularLocation>
        <location evidence="9">Cytoplasm</location>
    </subcellularLocation>
</comment>
<dbReference type="EC" id="2.7.2.8" evidence="9"/>
<reference evidence="11" key="2">
    <citation type="journal article" date="2018" name="Genome Announc.">
        <title>Complete Genome Sequence of Kyrpidia sp. Strain EA-1, a Thermophilic Knallgas Bacterium, Isolated from the Azores.</title>
        <authorList>
            <person name="Reiner J.E."/>
            <person name="Lapp C.J."/>
            <person name="Bunk B."/>
            <person name="Sproer C."/>
            <person name="Overmann J."/>
            <person name="Gescher J."/>
        </authorList>
    </citation>
    <scope>NUCLEOTIDE SEQUENCE</scope>
    <source>
        <strain evidence="11">EA-1</strain>
    </source>
</reference>
<comment type="similarity">
    <text evidence="9">Belongs to the acetylglutamate kinase family. ArgB subfamily.</text>
</comment>
<organism evidence="11 13">
    <name type="scientific">Kyrpidia spormannii</name>
    <dbReference type="NCBI Taxonomy" id="2055160"/>
    <lineage>
        <taxon>Bacteria</taxon>
        <taxon>Bacillati</taxon>
        <taxon>Bacillota</taxon>
        <taxon>Bacilli</taxon>
        <taxon>Bacillales</taxon>
        <taxon>Alicyclobacillaceae</taxon>
        <taxon>Kyrpidia</taxon>
    </lineage>
</organism>